<feature type="region of interest" description="Disordered" evidence="1">
    <location>
        <begin position="25"/>
        <end position="65"/>
    </location>
</feature>
<protein>
    <submittedName>
        <fullName evidence="2">Uncharacterized protein</fullName>
    </submittedName>
</protein>
<proteinExistence type="predicted"/>
<sequence length="65" mass="7405">MKKDVEEFIHLNEASSKRLLIRPLVSSKPKEEHISSDDSDVKKDSNKKRRKKKAITRADVVSGSN</sequence>
<reference evidence="2" key="1">
    <citation type="submission" date="2013-07" db="EMBL/GenBank/DDBJ databases">
        <title>The genome of an arbuscular mycorrhizal fungus provides insights into the evolution of the oldest plant symbiosis.</title>
        <authorList>
            <consortium name="DOE Joint Genome Institute"/>
            <person name="Tisserant E."/>
            <person name="Malbreil M."/>
            <person name="Kuo A."/>
            <person name="Kohler A."/>
            <person name="Symeonidi A."/>
            <person name="Balestrini R."/>
            <person name="Charron P."/>
            <person name="Duensing N."/>
            <person name="Frei-dit-Frey N."/>
            <person name="Gianinazzi-Pearson V."/>
            <person name="Gilbert B."/>
            <person name="Handa Y."/>
            <person name="Hijri M."/>
            <person name="Kaul R."/>
            <person name="Kawaguchi M."/>
            <person name="Krajinski F."/>
            <person name="Lammers P."/>
            <person name="Lapierre D."/>
            <person name="Masclaux F.G."/>
            <person name="Murat C."/>
            <person name="Morin E."/>
            <person name="Ndikumana S."/>
            <person name="Pagni M."/>
            <person name="Petitpierre D."/>
            <person name="Requena N."/>
            <person name="Rosikiewicz P."/>
            <person name="Riley R."/>
            <person name="Saito K."/>
            <person name="San Clemente H."/>
            <person name="Shapiro H."/>
            <person name="van Tuinen D."/>
            <person name="Becard G."/>
            <person name="Bonfante P."/>
            <person name="Paszkowski U."/>
            <person name="Shachar-Hill Y."/>
            <person name="Young J.P."/>
            <person name="Sanders I.R."/>
            <person name="Henrissat B."/>
            <person name="Rensing S.A."/>
            <person name="Grigoriev I.V."/>
            <person name="Corradi N."/>
            <person name="Roux C."/>
            <person name="Martin F."/>
        </authorList>
    </citation>
    <scope>NUCLEOTIDE SEQUENCE</scope>
    <source>
        <strain evidence="2">DAOM 197198</strain>
    </source>
</reference>
<dbReference type="HOGENOM" id="CLU_198507_0_0_1"/>
<feature type="compositionally biased region" description="Basic and acidic residues" evidence="1">
    <location>
        <begin position="28"/>
        <end position="44"/>
    </location>
</feature>
<name>U9TQ62_RHIID</name>
<evidence type="ECO:0000256" key="1">
    <source>
        <dbReference type="SAM" id="MobiDB-lite"/>
    </source>
</evidence>
<organism evidence="2">
    <name type="scientific">Rhizophagus irregularis (strain DAOM 181602 / DAOM 197198 / MUCL 43194)</name>
    <name type="common">Arbuscular mycorrhizal fungus</name>
    <name type="synonym">Glomus intraradices</name>
    <dbReference type="NCBI Taxonomy" id="747089"/>
    <lineage>
        <taxon>Eukaryota</taxon>
        <taxon>Fungi</taxon>
        <taxon>Fungi incertae sedis</taxon>
        <taxon>Mucoromycota</taxon>
        <taxon>Glomeromycotina</taxon>
        <taxon>Glomeromycetes</taxon>
        <taxon>Glomerales</taxon>
        <taxon>Glomeraceae</taxon>
        <taxon>Rhizophagus</taxon>
    </lineage>
</organism>
<dbReference type="AlphaFoldDB" id="U9TQ62"/>
<evidence type="ECO:0000313" key="2">
    <source>
        <dbReference type="EMBL" id="ESA09557.1"/>
    </source>
</evidence>
<dbReference type="EMBL" id="KI287950">
    <property type="protein sequence ID" value="ESA09557.1"/>
    <property type="molecule type" value="Genomic_DNA"/>
</dbReference>
<accession>U9TQ62</accession>
<feature type="compositionally biased region" description="Basic residues" evidence="1">
    <location>
        <begin position="45"/>
        <end position="55"/>
    </location>
</feature>
<gene>
    <name evidence="2" type="ORF">GLOINDRAFT_30388</name>
</gene>